<dbReference type="Pfam" id="PF01590">
    <property type="entry name" value="GAF"/>
    <property type="match status" value="1"/>
</dbReference>
<proteinExistence type="predicted"/>
<gene>
    <name evidence="2" type="ORF">SAMN06295970_12353</name>
</gene>
<sequence length="603" mass="66731">MQMPATLRDPCTLPRAAAPLMQQSLTEVREQLASLVENGLLLASERDRDKLLRHILMAGKRICNADAATLYLKTEGGGLRFALRSRSDHLPSVEIPLIDPHTGRPDERHVCTNVALNNKSVFIDDVYTESRFDLSGTRHFDLETGYRTVSMLAVPMAPRGGEVIGVLQFINATDRQSGQVVAFSRQDTSFVEALAAQAAVALENHHLMAAQNELIDAMVRILAGAIDAKSAHTGGHCERVPQLAMMLAEEACGVDSGPLADFRFASADEWREFRIGAWLHDCGKITTPEHIVEKATKLEVIHNRIHEVRLRFEILRRDAEIARLQARLDGVDAAVADAAFAASVRELEDDFAFVAGCNIGGETLAASAVERLHAIAGRTWLRHFDDRLGLSNEELSRVSLLPPAPLPAQERLLADKPHHLIPRPASPGLDPAYGFRMKVPEHLYNQGELYNLCVSRGTLTAEDRYKINEHIMQTIVMLEQLPLPKNLRRVPEYAGTHHETLSGSGYPRGLGQEDLSVPARIMAIADIFEALTACDRPYKKAKTLSESIAILAHLKQIGHIDPDLFDLFLSTGLYRRYGERYLKPEQMDDVDVAAFIGNTGKRA</sequence>
<reference evidence="2 3" key="1">
    <citation type="submission" date="2017-05" db="EMBL/GenBank/DDBJ databases">
        <authorList>
            <person name="Varghese N."/>
            <person name="Submissions S."/>
        </authorList>
    </citation>
    <scope>NUCLEOTIDE SEQUENCE [LARGE SCALE GENOMIC DNA]</scope>
    <source>
        <strain evidence="2 3">DSM 26001</strain>
    </source>
</reference>
<dbReference type="RefSeq" id="WP_283444672.1">
    <property type="nucleotide sequence ID" value="NZ_FXUL01000023.1"/>
</dbReference>
<dbReference type="PANTHER" id="PTHR43155">
    <property type="entry name" value="CYCLIC DI-GMP PHOSPHODIESTERASE PA4108-RELATED"/>
    <property type="match status" value="1"/>
</dbReference>
<comment type="caution">
    <text evidence="2">The sequence shown here is derived from an EMBL/GenBank/DDBJ whole genome shotgun (WGS) entry which is preliminary data.</text>
</comment>
<dbReference type="InterPro" id="IPR003607">
    <property type="entry name" value="HD/PDEase_dom"/>
</dbReference>
<feature type="domain" description="HD-GYP" evidence="1">
    <location>
        <begin position="369"/>
        <end position="584"/>
    </location>
</feature>
<evidence type="ECO:0000313" key="3">
    <source>
        <dbReference type="Proteomes" id="UP001158049"/>
    </source>
</evidence>
<keyword evidence="3" id="KW-1185">Reference proteome</keyword>
<organism evidence="2 3">
    <name type="scientific">Noviherbaspirillum suwonense</name>
    <dbReference type="NCBI Taxonomy" id="1224511"/>
    <lineage>
        <taxon>Bacteria</taxon>
        <taxon>Pseudomonadati</taxon>
        <taxon>Pseudomonadota</taxon>
        <taxon>Betaproteobacteria</taxon>
        <taxon>Burkholderiales</taxon>
        <taxon>Oxalobacteraceae</taxon>
        <taxon>Noviherbaspirillum</taxon>
    </lineage>
</organism>
<dbReference type="CDD" id="cd00077">
    <property type="entry name" value="HDc"/>
    <property type="match status" value="2"/>
</dbReference>
<protein>
    <submittedName>
        <fullName evidence="2">GAF domain-containing protein</fullName>
    </submittedName>
</protein>
<dbReference type="Proteomes" id="UP001158049">
    <property type="component" value="Unassembled WGS sequence"/>
</dbReference>
<dbReference type="Gene3D" id="1.10.3210.10">
    <property type="entry name" value="Hypothetical protein af1432"/>
    <property type="match status" value="2"/>
</dbReference>
<dbReference type="SMART" id="SM00065">
    <property type="entry name" value="GAF"/>
    <property type="match status" value="1"/>
</dbReference>
<dbReference type="PROSITE" id="PS51832">
    <property type="entry name" value="HD_GYP"/>
    <property type="match status" value="1"/>
</dbReference>
<dbReference type="Gene3D" id="3.30.450.40">
    <property type="match status" value="1"/>
</dbReference>
<accession>A0ABY1QRN2</accession>
<dbReference type="EMBL" id="FXUL01000023">
    <property type="protein sequence ID" value="SMP75741.1"/>
    <property type="molecule type" value="Genomic_DNA"/>
</dbReference>
<dbReference type="InterPro" id="IPR029016">
    <property type="entry name" value="GAF-like_dom_sf"/>
</dbReference>
<dbReference type="Pfam" id="PF13487">
    <property type="entry name" value="HD_5"/>
    <property type="match status" value="1"/>
</dbReference>
<evidence type="ECO:0000259" key="1">
    <source>
        <dbReference type="PROSITE" id="PS51832"/>
    </source>
</evidence>
<dbReference type="InterPro" id="IPR003018">
    <property type="entry name" value="GAF"/>
</dbReference>
<dbReference type="SMART" id="SM00471">
    <property type="entry name" value="HDc"/>
    <property type="match status" value="1"/>
</dbReference>
<dbReference type="PANTHER" id="PTHR43155:SF2">
    <property type="entry name" value="CYCLIC DI-GMP PHOSPHODIESTERASE PA4108"/>
    <property type="match status" value="1"/>
</dbReference>
<dbReference type="SUPFAM" id="SSF109604">
    <property type="entry name" value="HD-domain/PDEase-like"/>
    <property type="match status" value="2"/>
</dbReference>
<name>A0ABY1QRN2_9BURK</name>
<dbReference type="SUPFAM" id="SSF55781">
    <property type="entry name" value="GAF domain-like"/>
    <property type="match status" value="1"/>
</dbReference>
<evidence type="ECO:0000313" key="2">
    <source>
        <dbReference type="EMBL" id="SMP75741.1"/>
    </source>
</evidence>
<dbReference type="InterPro" id="IPR037522">
    <property type="entry name" value="HD_GYP_dom"/>
</dbReference>